<dbReference type="InterPro" id="IPR039542">
    <property type="entry name" value="Erv_N"/>
</dbReference>
<dbReference type="PANTHER" id="PTHR10984:SF30">
    <property type="entry name" value="ENDOPLASMIC RETICULUM-GOLGI INTERMEDIATE COMPARTMENT PROTEIN 2"/>
    <property type="match status" value="1"/>
</dbReference>
<evidence type="ECO:0000256" key="1">
    <source>
        <dbReference type="ARBA" id="ARBA00004457"/>
    </source>
</evidence>
<dbReference type="InterPro" id="IPR045888">
    <property type="entry name" value="Erv"/>
</dbReference>
<accession>A0A7M5VEP0</accession>
<dbReference type="GO" id="GO:0006888">
    <property type="term" value="P:endoplasmic reticulum to Golgi vesicle-mediated transport"/>
    <property type="evidence" value="ECO:0007669"/>
    <property type="project" value="TreeGrafter"/>
</dbReference>
<dbReference type="AlphaFoldDB" id="A0A7M5VEP0"/>
<evidence type="ECO:0000256" key="6">
    <source>
        <dbReference type="SAM" id="MobiDB-lite"/>
    </source>
</evidence>
<evidence type="ECO:0000256" key="3">
    <source>
        <dbReference type="ARBA" id="ARBA00022692"/>
    </source>
</evidence>
<keyword evidence="4 7" id="KW-1133">Transmembrane helix</keyword>
<dbReference type="Proteomes" id="UP000594262">
    <property type="component" value="Unplaced"/>
</dbReference>
<dbReference type="GO" id="GO:0033116">
    <property type="term" value="C:endoplasmic reticulum-Golgi intermediate compartment membrane"/>
    <property type="evidence" value="ECO:0007669"/>
    <property type="project" value="UniProtKB-SubCell"/>
</dbReference>
<evidence type="ECO:0000256" key="5">
    <source>
        <dbReference type="ARBA" id="ARBA00023136"/>
    </source>
</evidence>
<keyword evidence="5 7" id="KW-0472">Membrane</keyword>
<comment type="similarity">
    <text evidence="2">Belongs to the ERGIC family.</text>
</comment>
<feature type="compositionally biased region" description="Polar residues" evidence="6">
    <location>
        <begin position="388"/>
        <end position="398"/>
    </location>
</feature>
<dbReference type="GO" id="GO:0006890">
    <property type="term" value="P:retrograde vesicle-mediated transport, Golgi to endoplasmic reticulum"/>
    <property type="evidence" value="ECO:0007669"/>
    <property type="project" value="TreeGrafter"/>
</dbReference>
<reference evidence="10" key="1">
    <citation type="submission" date="2021-01" db="UniProtKB">
        <authorList>
            <consortium name="EnsemblMetazoa"/>
        </authorList>
    </citation>
    <scope>IDENTIFICATION</scope>
</reference>
<evidence type="ECO:0000256" key="7">
    <source>
        <dbReference type="SAM" id="Phobius"/>
    </source>
</evidence>
<dbReference type="InterPro" id="IPR012936">
    <property type="entry name" value="Erv_C"/>
</dbReference>
<name>A0A7M5VEP0_9CNID</name>
<proteinExistence type="inferred from homology"/>
<feature type="domain" description="Endoplasmic reticulum vesicle transporter C-terminal" evidence="8">
    <location>
        <begin position="169"/>
        <end position="341"/>
    </location>
</feature>
<feature type="transmembrane region" description="Helical" evidence="7">
    <location>
        <begin position="41"/>
        <end position="61"/>
    </location>
</feature>
<dbReference type="GeneID" id="136821169"/>
<dbReference type="PANTHER" id="PTHR10984">
    <property type="entry name" value="ENDOPLASMIC RETICULUM-GOLGI INTERMEDIATE COMPARTMENT PROTEIN"/>
    <property type="match status" value="1"/>
</dbReference>
<sequence length="398" mass="45176">MEQISDGIRKRRSVAKVFKELDAFPKVPEDYQETSTSGGTVSILVFLFIGILIVSEFIYYLDTDVKYQYEVDKDSEHKMRINIDMTVAMECNDIGADVLDVAGASISTDEHLKMEPTYFKMSNNQLTWWQAFRKFRRFDEGFRSLREINQMSLIFGHVLPTYIPEIDKKEFADREPDACRIYGNVEVNKVAGNFHVTAGKSIPHPRGHAHLSSLVSELNYNFSHRIDLLSFGDPHPGLINPMDGDLQIAEKGYHMFQYYIKIVPTYIQTVREDMKANQFSVTQRSRPIDHTKGSHGVPGIFFKYDFNAVSVRIKEERRDFSQFLVRLCGIIGGVFATSGMLHSLVGFLADSIMCQIKKQRASAMKVPISQPLMNPAQQQSGGGLSQQNPQVSLLPQVQ</sequence>
<organism evidence="10 11">
    <name type="scientific">Clytia hemisphaerica</name>
    <dbReference type="NCBI Taxonomy" id="252671"/>
    <lineage>
        <taxon>Eukaryota</taxon>
        <taxon>Metazoa</taxon>
        <taxon>Cnidaria</taxon>
        <taxon>Hydrozoa</taxon>
        <taxon>Hydroidolina</taxon>
        <taxon>Leptothecata</taxon>
        <taxon>Obeliida</taxon>
        <taxon>Clytiidae</taxon>
        <taxon>Clytia</taxon>
    </lineage>
</organism>
<evidence type="ECO:0008006" key="12">
    <source>
        <dbReference type="Google" id="ProtNLM"/>
    </source>
</evidence>
<dbReference type="GO" id="GO:0005783">
    <property type="term" value="C:endoplasmic reticulum"/>
    <property type="evidence" value="ECO:0007669"/>
    <property type="project" value="TreeGrafter"/>
</dbReference>
<evidence type="ECO:0000256" key="4">
    <source>
        <dbReference type="ARBA" id="ARBA00022989"/>
    </source>
</evidence>
<feature type="transmembrane region" description="Helical" evidence="7">
    <location>
        <begin position="323"/>
        <end position="349"/>
    </location>
</feature>
<evidence type="ECO:0000259" key="8">
    <source>
        <dbReference type="Pfam" id="PF07970"/>
    </source>
</evidence>
<comment type="subcellular location">
    <subcellularLocation>
        <location evidence="1">Endoplasmic reticulum-Golgi intermediate compartment membrane</location>
        <topology evidence="1">Multi-pass membrane protein</topology>
    </subcellularLocation>
</comment>
<dbReference type="RefSeq" id="XP_066933502.1">
    <property type="nucleotide sequence ID" value="XM_067077401.1"/>
</dbReference>
<evidence type="ECO:0000313" key="11">
    <source>
        <dbReference type="Proteomes" id="UP000594262"/>
    </source>
</evidence>
<evidence type="ECO:0000256" key="2">
    <source>
        <dbReference type="ARBA" id="ARBA00005648"/>
    </source>
</evidence>
<keyword evidence="3 7" id="KW-0812">Transmembrane</keyword>
<dbReference type="EnsemblMetazoa" id="CLYHEMT008905.1">
    <property type="protein sequence ID" value="CLYHEMP008905.1"/>
    <property type="gene ID" value="CLYHEMG008905"/>
</dbReference>
<feature type="region of interest" description="Disordered" evidence="6">
    <location>
        <begin position="374"/>
        <end position="398"/>
    </location>
</feature>
<evidence type="ECO:0000259" key="9">
    <source>
        <dbReference type="Pfam" id="PF13850"/>
    </source>
</evidence>
<dbReference type="Pfam" id="PF07970">
    <property type="entry name" value="COPIIcoated_ERV"/>
    <property type="match status" value="1"/>
</dbReference>
<dbReference type="OrthoDB" id="5541786at2759"/>
<keyword evidence="11" id="KW-1185">Reference proteome</keyword>
<protein>
    <recommendedName>
        <fullName evidence="12">Endoplasmic reticulum-Golgi intermediate compartment protein 2</fullName>
    </recommendedName>
</protein>
<dbReference type="Pfam" id="PF13850">
    <property type="entry name" value="ERGIC_N"/>
    <property type="match status" value="1"/>
</dbReference>
<feature type="domain" description="Endoplasmic reticulum vesicle transporter N-terminal" evidence="9">
    <location>
        <begin position="18"/>
        <end position="104"/>
    </location>
</feature>
<dbReference type="GO" id="GO:0030134">
    <property type="term" value="C:COPII-coated ER to Golgi transport vesicle"/>
    <property type="evidence" value="ECO:0007669"/>
    <property type="project" value="TreeGrafter"/>
</dbReference>
<evidence type="ECO:0000313" key="10">
    <source>
        <dbReference type="EnsemblMetazoa" id="CLYHEMP008905.1"/>
    </source>
</evidence>